<comment type="cofactor">
    <cofactor evidence="2">
        <name>Zn(2+)</name>
        <dbReference type="ChEBI" id="CHEBI:29105"/>
    </cofactor>
</comment>
<keyword evidence="9" id="KW-0677">Repeat</keyword>
<comment type="similarity">
    <text evidence="5">Belongs to the RBR family. Ariadne subfamily.</text>
</comment>
<dbReference type="UniPathway" id="UPA00143"/>
<dbReference type="Gene3D" id="1.20.120.1750">
    <property type="match status" value="1"/>
</dbReference>
<dbReference type="InterPro" id="IPR002867">
    <property type="entry name" value="IBR_dom"/>
</dbReference>
<dbReference type="Pfam" id="PF21235">
    <property type="entry name" value="UBA_ARI1"/>
    <property type="match status" value="1"/>
</dbReference>
<evidence type="ECO:0000256" key="3">
    <source>
        <dbReference type="ARBA" id="ARBA00003976"/>
    </source>
</evidence>
<dbReference type="PROSITE" id="PS50089">
    <property type="entry name" value="ZF_RING_2"/>
    <property type="match status" value="1"/>
</dbReference>
<dbReference type="CDD" id="cd20346">
    <property type="entry name" value="BRcat_RBR_ANKIB1"/>
    <property type="match status" value="1"/>
</dbReference>
<dbReference type="InterPro" id="IPR031127">
    <property type="entry name" value="E3_UB_ligase_RBR"/>
</dbReference>
<evidence type="ECO:0000256" key="1">
    <source>
        <dbReference type="ARBA" id="ARBA00001798"/>
    </source>
</evidence>
<dbReference type="FunFam" id="3.30.40.10:FF:000019">
    <property type="entry name" value="RBR-type E3 ubiquitin transferase"/>
    <property type="match status" value="1"/>
</dbReference>
<dbReference type="PANTHER" id="PTHR11685">
    <property type="entry name" value="RBR FAMILY RING FINGER AND IBR DOMAIN-CONTAINING"/>
    <property type="match status" value="1"/>
</dbReference>
<dbReference type="CDD" id="cd22583">
    <property type="entry name" value="Rcat_RBR_ARI7-like"/>
    <property type="match status" value="1"/>
</dbReference>
<comment type="pathway">
    <text evidence="4">Protein modification; protein ubiquitination.</text>
</comment>
<evidence type="ECO:0000313" key="17">
    <source>
        <dbReference type="EMBL" id="KAE7995949.1"/>
    </source>
</evidence>
<evidence type="ECO:0000313" key="18">
    <source>
        <dbReference type="Proteomes" id="UP000327013"/>
    </source>
</evidence>
<dbReference type="EMBL" id="CM017321">
    <property type="protein sequence ID" value="KAE7995949.1"/>
    <property type="molecule type" value="Genomic_DNA"/>
</dbReference>
<evidence type="ECO:0000256" key="14">
    <source>
        <dbReference type="SAM" id="MobiDB-lite"/>
    </source>
</evidence>
<dbReference type="OrthoDB" id="875030at2759"/>
<sequence length="526" mass="60712">MDPEDDTYYYSSDADEMPSDYCNSGEDDDNNMIGEDDGPLEPEKYYDVLKEPIIRQRQEKEITEVSTVLAISKAAATVLLLHYNWRACEVQDAWFADEERVRKSAGLFEKPVVELPKKKTKKRKCNICLETCSIRVMKWAGCGHPFCSECWGNYITSSVQDGPGCLMLTCPAPSCGAAVGQDMVESLASSSEDKERYSRYLMRSFIENSKNTKWCPGLDCEYAVEFSGGGGAGGYDVCCLCSTSFCWKCLEDAHRPVDCETVAKWVFKNSSEAENVTWILAKTKPCPKCMRPIEKNHGCMHMTCGRPCNFEFCWLCLRNWKQHSEETGGFYACNTFKNSEVAKEDESLRERAKKSLDRYNHYYERWAGNEVSRKQALKTFHETQTEYMKKFSELQVETEPQLQFITQAWLQIIECRRVLKWTYAYGYYLPEHEKTKKQFFEYLQGEAESGLEKLHHCAEKDIHDFLEVKSTPEKINNFRAKLTDRTNATRNYFENLVKALENGLEDVYSQEACSNVRRRRKAQNAD</sequence>
<dbReference type="InterPro" id="IPR001841">
    <property type="entry name" value="Znf_RING"/>
</dbReference>
<comment type="catalytic activity">
    <reaction evidence="1">
        <text>[E2 ubiquitin-conjugating enzyme]-S-ubiquitinyl-L-cysteine + [acceptor protein]-L-lysine = [E2 ubiquitin-conjugating enzyme]-L-cysteine + [acceptor protein]-N(6)-ubiquitinyl-L-lysine.</text>
        <dbReference type="EC" id="2.3.2.31"/>
    </reaction>
</comment>
<keyword evidence="18" id="KW-1185">Reference proteome</keyword>
<dbReference type="PROSITE" id="PS51873">
    <property type="entry name" value="TRIAD"/>
    <property type="match status" value="1"/>
</dbReference>
<dbReference type="InterPro" id="IPR013083">
    <property type="entry name" value="Znf_RING/FYVE/PHD"/>
</dbReference>
<protein>
    <recommendedName>
        <fullName evidence="6">RBR-type E3 ubiquitin transferase</fullName>
        <ecNumber evidence="6">2.3.2.31</ecNumber>
    </recommendedName>
</protein>
<dbReference type="InterPro" id="IPR044066">
    <property type="entry name" value="TRIAD_supradom"/>
</dbReference>
<dbReference type="GO" id="GO:0008270">
    <property type="term" value="F:zinc ion binding"/>
    <property type="evidence" value="ECO:0007669"/>
    <property type="project" value="UniProtKB-KW"/>
</dbReference>
<evidence type="ECO:0000256" key="10">
    <source>
        <dbReference type="ARBA" id="ARBA00022771"/>
    </source>
</evidence>
<evidence type="ECO:0000256" key="8">
    <source>
        <dbReference type="ARBA" id="ARBA00022723"/>
    </source>
</evidence>
<feature type="compositionally biased region" description="Acidic residues" evidence="14">
    <location>
        <begin position="1"/>
        <end position="18"/>
    </location>
</feature>
<feature type="domain" description="RING-type" evidence="15">
    <location>
        <begin position="125"/>
        <end position="171"/>
    </location>
</feature>
<dbReference type="SMART" id="SM00647">
    <property type="entry name" value="IBR"/>
    <property type="match status" value="2"/>
</dbReference>
<evidence type="ECO:0000256" key="13">
    <source>
        <dbReference type="PROSITE-ProRule" id="PRU00175"/>
    </source>
</evidence>
<reference evidence="17 18" key="1">
    <citation type="submission" date="2019-06" db="EMBL/GenBank/DDBJ databases">
        <title>A chromosomal-level reference genome of Carpinus fangiana (Coryloideae, Betulaceae).</title>
        <authorList>
            <person name="Yang X."/>
            <person name="Wang Z."/>
            <person name="Zhang L."/>
            <person name="Hao G."/>
            <person name="Liu J."/>
            <person name="Yang Y."/>
        </authorList>
    </citation>
    <scope>NUCLEOTIDE SEQUENCE [LARGE SCALE GENOMIC DNA]</scope>
    <source>
        <strain evidence="17">Cfa_2016G</strain>
        <tissue evidence="17">Leaf</tissue>
    </source>
</reference>
<evidence type="ECO:0000259" key="15">
    <source>
        <dbReference type="PROSITE" id="PS50089"/>
    </source>
</evidence>
<evidence type="ECO:0000259" key="16">
    <source>
        <dbReference type="PROSITE" id="PS51873"/>
    </source>
</evidence>
<comment type="function">
    <text evidence="3">Might act as an E3 ubiquitin-protein ligase, or as part of E3 complex, which accepts ubiquitin from specific E2 ubiquitin-conjugating enzymes and then transfers it to substrates.</text>
</comment>
<keyword evidence="7" id="KW-0808">Transferase</keyword>
<proteinExistence type="inferred from homology"/>
<dbReference type="Pfam" id="PF22191">
    <property type="entry name" value="IBR_1"/>
    <property type="match status" value="1"/>
</dbReference>
<gene>
    <name evidence="17" type="ORF">FH972_000704</name>
</gene>
<dbReference type="InterPro" id="IPR048962">
    <property type="entry name" value="ARIH1-like_UBL"/>
</dbReference>
<accession>A0A5N6QBC4</accession>
<dbReference type="EC" id="2.3.2.31" evidence="6"/>
<dbReference type="GO" id="GO:0016567">
    <property type="term" value="P:protein ubiquitination"/>
    <property type="evidence" value="ECO:0007669"/>
    <property type="project" value="UniProtKB-UniPathway"/>
</dbReference>
<evidence type="ECO:0000256" key="12">
    <source>
        <dbReference type="ARBA" id="ARBA00022833"/>
    </source>
</evidence>
<keyword evidence="10 13" id="KW-0863">Zinc-finger</keyword>
<dbReference type="Pfam" id="PF01485">
    <property type="entry name" value="IBR"/>
    <property type="match status" value="1"/>
</dbReference>
<evidence type="ECO:0000256" key="7">
    <source>
        <dbReference type="ARBA" id="ARBA00022679"/>
    </source>
</evidence>
<keyword evidence="12" id="KW-0862">Zinc</keyword>
<evidence type="ECO:0000256" key="6">
    <source>
        <dbReference type="ARBA" id="ARBA00012251"/>
    </source>
</evidence>
<keyword evidence="11" id="KW-0833">Ubl conjugation pathway</keyword>
<evidence type="ECO:0000256" key="5">
    <source>
        <dbReference type="ARBA" id="ARBA00005884"/>
    </source>
</evidence>
<evidence type="ECO:0000256" key="2">
    <source>
        <dbReference type="ARBA" id="ARBA00001947"/>
    </source>
</evidence>
<dbReference type="Proteomes" id="UP000327013">
    <property type="component" value="Chromosome 1"/>
</dbReference>
<dbReference type="SUPFAM" id="SSF57850">
    <property type="entry name" value="RING/U-box"/>
    <property type="match status" value="3"/>
</dbReference>
<organism evidence="17 18">
    <name type="scientific">Carpinus fangiana</name>
    <dbReference type="NCBI Taxonomy" id="176857"/>
    <lineage>
        <taxon>Eukaryota</taxon>
        <taxon>Viridiplantae</taxon>
        <taxon>Streptophyta</taxon>
        <taxon>Embryophyta</taxon>
        <taxon>Tracheophyta</taxon>
        <taxon>Spermatophyta</taxon>
        <taxon>Magnoliopsida</taxon>
        <taxon>eudicotyledons</taxon>
        <taxon>Gunneridae</taxon>
        <taxon>Pentapetalae</taxon>
        <taxon>rosids</taxon>
        <taxon>fabids</taxon>
        <taxon>Fagales</taxon>
        <taxon>Betulaceae</taxon>
        <taxon>Carpinus</taxon>
    </lineage>
</organism>
<evidence type="ECO:0000256" key="4">
    <source>
        <dbReference type="ARBA" id="ARBA00004906"/>
    </source>
</evidence>
<keyword evidence="8" id="KW-0479">Metal-binding</keyword>
<feature type="domain" description="RING-type" evidence="16">
    <location>
        <begin position="121"/>
        <end position="337"/>
    </location>
</feature>
<dbReference type="AlphaFoldDB" id="A0A5N6QBC4"/>
<evidence type="ECO:0000256" key="9">
    <source>
        <dbReference type="ARBA" id="ARBA00022737"/>
    </source>
</evidence>
<dbReference type="GO" id="GO:0061630">
    <property type="term" value="F:ubiquitin protein ligase activity"/>
    <property type="evidence" value="ECO:0007669"/>
    <property type="project" value="UniProtKB-EC"/>
</dbReference>
<feature type="compositionally biased region" description="Acidic residues" evidence="14">
    <location>
        <begin position="25"/>
        <end position="39"/>
    </location>
</feature>
<feature type="region of interest" description="Disordered" evidence="14">
    <location>
        <begin position="1"/>
        <end position="39"/>
    </location>
</feature>
<name>A0A5N6QBC4_9ROSI</name>
<evidence type="ECO:0000256" key="11">
    <source>
        <dbReference type="ARBA" id="ARBA00022786"/>
    </source>
</evidence>
<dbReference type="FunFam" id="1.20.120.1750:FF:000005">
    <property type="entry name" value="RBR-type E3 ubiquitin transferase"/>
    <property type="match status" value="1"/>
</dbReference>
<dbReference type="Gene3D" id="3.30.40.10">
    <property type="entry name" value="Zinc/RING finger domain, C3HC4 (zinc finger)"/>
    <property type="match status" value="1"/>
</dbReference>